<feature type="compositionally biased region" description="Acidic residues" evidence="10">
    <location>
        <begin position="628"/>
        <end position="639"/>
    </location>
</feature>
<dbReference type="PANTHER" id="PTHR13831">
    <property type="entry name" value="MEMBER OF THE HIR1 FAMILY OF WD-REPEAT PROTEINS"/>
    <property type="match status" value="1"/>
</dbReference>
<dbReference type="InterPro" id="IPR001680">
    <property type="entry name" value="WD40_rpt"/>
</dbReference>
<evidence type="ECO:0000256" key="10">
    <source>
        <dbReference type="SAM" id="MobiDB-lite"/>
    </source>
</evidence>
<protein>
    <recommendedName>
        <fullName evidence="11">Protein HIRA-like C-terminal domain-containing protein</fullName>
    </recommendedName>
</protein>
<dbReference type="GO" id="GO:0006325">
    <property type="term" value="P:chromatin organization"/>
    <property type="evidence" value="ECO:0007669"/>
    <property type="project" value="UniProtKB-KW"/>
</dbReference>
<comment type="subcellular location">
    <subcellularLocation>
        <location evidence="1">Nucleus</location>
    </subcellularLocation>
</comment>
<name>A0ABD3NK37_9STRA</name>
<dbReference type="PROSITE" id="PS50294">
    <property type="entry name" value="WD_REPEATS_REGION"/>
    <property type="match status" value="2"/>
</dbReference>
<comment type="similarity">
    <text evidence="2">Belongs to the WD repeat HIR1 family.</text>
</comment>
<keyword evidence="7" id="KW-0804">Transcription</keyword>
<gene>
    <name evidence="12" type="ORF">ACHAW5_007635</name>
</gene>
<evidence type="ECO:0000256" key="2">
    <source>
        <dbReference type="ARBA" id="ARBA00007306"/>
    </source>
</evidence>
<dbReference type="GO" id="GO:0005634">
    <property type="term" value="C:nucleus"/>
    <property type="evidence" value="ECO:0007669"/>
    <property type="project" value="UniProtKB-SubCell"/>
</dbReference>
<feature type="repeat" description="WD" evidence="9">
    <location>
        <begin position="452"/>
        <end position="483"/>
    </location>
</feature>
<accession>A0ABD3NK37</accession>
<reference evidence="12 13" key="1">
    <citation type="submission" date="2024-10" db="EMBL/GenBank/DDBJ databases">
        <title>Updated reference genomes for cyclostephanoid diatoms.</title>
        <authorList>
            <person name="Roberts W.R."/>
            <person name="Alverson A.J."/>
        </authorList>
    </citation>
    <scope>NUCLEOTIDE SEQUENCE [LARGE SCALE GENOMIC DNA]</scope>
    <source>
        <strain evidence="12 13">AJA276-08</strain>
    </source>
</reference>
<dbReference type="InterPro" id="IPR015943">
    <property type="entry name" value="WD40/YVTN_repeat-like_dom_sf"/>
</dbReference>
<dbReference type="InterPro" id="IPR031120">
    <property type="entry name" value="HIR1-like"/>
</dbReference>
<dbReference type="Proteomes" id="UP001530315">
    <property type="component" value="Unassembled WGS sequence"/>
</dbReference>
<evidence type="ECO:0000256" key="3">
    <source>
        <dbReference type="ARBA" id="ARBA00022574"/>
    </source>
</evidence>
<keyword evidence="13" id="KW-1185">Reference proteome</keyword>
<feature type="region of interest" description="Disordered" evidence="10">
    <location>
        <begin position="504"/>
        <end position="525"/>
    </location>
</feature>
<feature type="domain" description="Protein HIRA-like C-terminal" evidence="11">
    <location>
        <begin position="1027"/>
        <end position="1271"/>
    </location>
</feature>
<dbReference type="Gene3D" id="2.130.10.10">
    <property type="entry name" value="YVTN repeat-like/Quinoprotein amine dehydrogenase"/>
    <property type="match status" value="2"/>
</dbReference>
<evidence type="ECO:0000256" key="8">
    <source>
        <dbReference type="ARBA" id="ARBA00023242"/>
    </source>
</evidence>
<dbReference type="SUPFAM" id="SSF50978">
    <property type="entry name" value="WD40 repeat-like"/>
    <property type="match status" value="2"/>
</dbReference>
<dbReference type="EMBL" id="JALLAZ020001383">
    <property type="protein sequence ID" value="KAL3775904.1"/>
    <property type="molecule type" value="Genomic_DNA"/>
</dbReference>
<evidence type="ECO:0000259" key="11">
    <source>
        <dbReference type="Pfam" id="PF07569"/>
    </source>
</evidence>
<keyword evidence="5" id="KW-0156">Chromatin regulator</keyword>
<keyword evidence="6" id="KW-0805">Transcription regulation</keyword>
<evidence type="ECO:0000256" key="4">
    <source>
        <dbReference type="ARBA" id="ARBA00022737"/>
    </source>
</evidence>
<evidence type="ECO:0000256" key="9">
    <source>
        <dbReference type="PROSITE-ProRule" id="PRU00221"/>
    </source>
</evidence>
<evidence type="ECO:0000256" key="5">
    <source>
        <dbReference type="ARBA" id="ARBA00022853"/>
    </source>
</evidence>
<dbReference type="Pfam" id="PF07569">
    <property type="entry name" value="Hira"/>
    <property type="match status" value="1"/>
</dbReference>
<evidence type="ECO:0000313" key="12">
    <source>
        <dbReference type="EMBL" id="KAL3775904.1"/>
    </source>
</evidence>
<feature type="compositionally biased region" description="Basic and acidic residues" evidence="10">
    <location>
        <begin position="827"/>
        <end position="844"/>
    </location>
</feature>
<keyword evidence="4" id="KW-0677">Repeat</keyword>
<organism evidence="12 13">
    <name type="scientific">Stephanodiscus triporus</name>
    <dbReference type="NCBI Taxonomy" id="2934178"/>
    <lineage>
        <taxon>Eukaryota</taxon>
        <taxon>Sar</taxon>
        <taxon>Stramenopiles</taxon>
        <taxon>Ochrophyta</taxon>
        <taxon>Bacillariophyta</taxon>
        <taxon>Coscinodiscophyceae</taxon>
        <taxon>Thalassiosirophycidae</taxon>
        <taxon>Stephanodiscales</taxon>
        <taxon>Stephanodiscaceae</taxon>
        <taxon>Stephanodiscus</taxon>
    </lineage>
</organism>
<comment type="caution">
    <text evidence="12">The sequence shown here is derived from an EMBL/GenBank/DDBJ whole genome shotgun (WGS) entry which is preliminary data.</text>
</comment>
<dbReference type="PROSITE" id="PS50082">
    <property type="entry name" value="WD_REPEATS_2"/>
    <property type="match status" value="3"/>
</dbReference>
<evidence type="ECO:0000256" key="1">
    <source>
        <dbReference type="ARBA" id="ARBA00004123"/>
    </source>
</evidence>
<evidence type="ECO:0000256" key="6">
    <source>
        <dbReference type="ARBA" id="ARBA00023015"/>
    </source>
</evidence>
<dbReference type="InterPro" id="IPR036322">
    <property type="entry name" value="WD40_repeat_dom_sf"/>
</dbReference>
<proteinExistence type="inferred from homology"/>
<feature type="region of interest" description="Disordered" evidence="10">
    <location>
        <begin position="613"/>
        <end position="639"/>
    </location>
</feature>
<evidence type="ECO:0000313" key="13">
    <source>
        <dbReference type="Proteomes" id="UP001530315"/>
    </source>
</evidence>
<dbReference type="Pfam" id="PF00400">
    <property type="entry name" value="WD40"/>
    <property type="match status" value="4"/>
</dbReference>
<keyword evidence="3 9" id="KW-0853">WD repeat</keyword>
<dbReference type="SMART" id="SM00320">
    <property type="entry name" value="WD40"/>
    <property type="match status" value="4"/>
</dbReference>
<feature type="region of interest" description="Disordered" evidence="10">
    <location>
        <begin position="827"/>
        <end position="847"/>
    </location>
</feature>
<dbReference type="PANTHER" id="PTHR13831:SF0">
    <property type="entry name" value="PROTEIN HIRA"/>
    <property type="match status" value="1"/>
</dbReference>
<evidence type="ECO:0000256" key="7">
    <source>
        <dbReference type="ARBA" id="ARBA00023163"/>
    </source>
</evidence>
<feature type="repeat" description="WD" evidence="9">
    <location>
        <begin position="290"/>
        <end position="321"/>
    </location>
</feature>
<keyword evidence="8" id="KW-0539">Nucleus</keyword>
<sequence>MVLAEVPLWVSHGNASASSHCNGTRTLPGMGFATSSNPRPNSSAVSTDQLSAKHALSLLSSTRGLGRAPMYSTDVHPDGTRFATAGGDGTVKVWSMSCLFGGKFSRKDCMIKGSKKIKAVVASSKFLQGGNYVSSNTEDYYESISSSEEREDQSSSMTLLGRLLPPGNPQAGVNDLSGLVRRKKGGCKISAGVCGGGGSGSSQSSSTVSIAANLAPFTSIVNAAPGGIKGLLSPSSRLTQNAGAIAANATATAASFSNINDDISSTDNARLNYPSSSHQKPKNHKLLCTIPSHDGSVLSLRFSPSGIYLATAGDDSCVKIFVRSATPSLFTGNLVGVGTAGKGDMKAKSGGDDGPGASGDIEHWNRIAVCRGHHLDVVGLAWAPDDSHLVSCSLDSIHPIIVWRLYDVLGSKNDEEELSLNGGRICIGEGGALKTSSPVPVHYLHPHKILGRNAHTSTVKGVSFDPAGKYLATSGDDPAICIWRAFGDWELEARIDADSGIFRSKKRKRQSAGDHGSENDEDDPGELASLSLFRRISFAPDGSHVCATNATLRGKNIAAMISREGWMASGPRDGKKMFDGIEKADANPPPGAANLVGHKQPVVASRHCPVFFEAPSRSNRGNSPSGIESEESDDDGDEEPEYATLVALGDKRGFVTIWSTKSSRPLFKIQCSESRCTVTDISWGVVRCSSDNNDCYDHDGKDSLIVIVSLLDGYIVGLNFDIPTEVGGGSILSNEKTRRIFQYKYGIEDFVGNYCFSHGKQRHPKKRLVDDSGPMLVENALQIAMEMESEAEKNGDVGLGNADAEVHIGPLTTNGVSTCLFDEDNAQAKDVDEKRDSKSKEKPTKSLQNAFDAASLAASVADGVMPQAKNRVMLGGAVSGSQAATAAQISACTSLAPAAVANIESHLTVSSLGPVTRIPFTISKILSVELTTRSNTALSSSMMLSSPSDSKANKIIADCTNSTSGEASVTLAISCGGVKKWMDIIIKTKATAIVANHQLLVVGTSDGRLFVYGTSPTLGWTSCRAYRSFPPFVLGSPIVELNICGRIDRQTNNSGEMVVATSDGNFFVYSMVTSDKPKLNYRGSIIPAMQHMHLQQRSCSPQPKLARIQITDSNHLMLILVLPLKSSGRLLLGFIYNLPMELWMCISDTNNFMLSDLYSALPSGMETTQSNESNQRQREDGDVGILAKMDGIIKSSVSATSSAKQMYQNVTSFDSYNGPTSTDIITRSHCEDRLACSIALGSSSEFKMWLRYYARFLVSTGNEDALRFLVDVLLNGQSSPDGDSTHPGNSPSFLSIGRKALGLNGNDLVRSAILPECLTSLYLQRLTNEISMELLLD</sequence>
<feature type="repeat" description="WD" evidence="9">
    <location>
        <begin position="70"/>
        <end position="97"/>
    </location>
</feature>
<dbReference type="InterPro" id="IPR011494">
    <property type="entry name" value="HIRA-like_C"/>
</dbReference>